<dbReference type="Proteomes" id="UP000218263">
    <property type="component" value="Chromosome"/>
</dbReference>
<proteinExistence type="predicted"/>
<dbReference type="EMBL" id="AP017313">
    <property type="protein sequence ID" value="BAU53227.1"/>
    <property type="molecule type" value="Genomic_DNA"/>
</dbReference>
<gene>
    <name evidence="1" type="ORF">MgSA37_01394</name>
</gene>
<keyword evidence="2" id="KW-1185">Reference proteome</keyword>
<protein>
    <submittedName>
        <fullName evidence="1">Uncharacterized protein</fullName>
    </submittedName>
</protein>
<evidence type="ECO:0000313" key="1">
    <source>
        <dbReference type="EMBL" id="BAU53227.1"/>
    </source>
</evidence>
<accession>A0A110B231</accession>
<dbReference type="AlphaFoldDB" id="A0A110B231"/>
<organism evidence="1 2">
    <name type="scientific">Mucilaginibacter gotjawali</name>
    <dbReference type="NCBI Taxonomy" id="1550579"/>
    <lineage>
        <taxon>Bacteria</taxon>
        <taxon>Pseudomonadati</taxon>
        <taxon>Bacteroidota</taxon>
        <taxon>Sphingobacteriia</taxon>
        <taxon>Sphingobacteriales</taxon>
        <taxon>Sphingobacteriaceae</taxon>
        <taxon>Mucilaginibacter</taxon>
    </lineage>
</organism>
<evidence type="ECO:0000313" key="2">
    <source>
        <dbReference type="Proteomes" id="UP000218263"/>
    </source>
</evidence>
<name>A0A110B231_9SPHI</name>
<reference evidence="1 2" key="1">
    <citation type="submission" date="2015-12" db="EMBL/GenBank/DDBJ databases">
        <title>Genome sequence of Mucilaginibacter gotjawali.</title>
        <authorList>
            <person name="Lee J.S."/>
            <person name="Lee K.C."/>
            <person name="Kim K.K."/>
            <person name="Lee B.W."/>
        </authorList>
    </citation>
    <scope>NUCLEOTIDE SEQUENCE [LARGE SCALE GENOMIC DNA]</scope>
    <source>
        <strain evidence="1 2">SA3-7</strain>
    </source>
</reference>
<sequence>MIKTIFNNKWFQYYLPVSLSLFMLFTEKRAVAGTDGGYDRLFGFPFPYISNNFGCTGCFDVYTGALILDFSIYLLLILLIFKGTEKLGFKLKIHWAPTITGLLISGFWIFFFCMITQDSKFKLINDIDYKTTHIEFVFNQFP</sequence>
<dbReference type="KEGG" id="mgot:MgSA37_01394"/>
<dbReference type="RefSeq" id="WP_096350647.1">
    <property type="nucleotide sequence ID" value="NZ_AP017313.1"/>
</dbReference>